<evidence type="ECO:0000256" key="6">
    <source>
        <dbReference type="ARBA" id="ARBA00022927"/>
    </source>
</evidence>
<evidence type="ECO:0000256" key="14">
    <source>
        <dbReference type="SAM" id="MobiDB-lite"/>
    </source>
</evidence>
<evidence type="ECO:0000256" key="7">
    <source>
        <dbReference type="ARBA" id="ARBA00022989"/>
    </source>
</evidence>
<dbReference type="Ensembl" id="ENSOCUT00000063278.1">
    <property type="protein sequence ID" value="ENSOCUP00000035376.1"/>
    <property type="gene ID" value="ENSOCUG00000023365.3"/>
</dbReference>
<accession>A0A5F9CP08</accession>
<keyword evidence="5" id="KW-0812">Transmembrane</keyword>
<dbReference type="PROSITE" id="PS00914">
    <property type="entry name" value="SYNTAXIN"/>
    <property type="match status" value="1"/>
</dbReference>
<dbReference type="PROSITE" id="PS50192">
    <property type="entry name" value="T_SNARE"/>
    <property type="match status" value="1"/>
</dbReference>
<keyword evidence="9" id="KW-0175">Coiled coil</keyword>
<dbReference type="AlphaFoldDB" id="A0A5F9CP08"/>
<evidence type="ECO:0000256" key="4">
    <source>
        <dbReference type="ARBA" id="ARBA00022553"/>
    </source>
</evidence>
<comment type="subcellular location">
    <subcellularLocation>
        <location evidence="1">Golgi apparatus membrane</location>
        <topology evidence="1">Single-pass type IV membrane protein</topology>
    </subcellularLocation>
</comment>
<evidence type="ECO:0000256" key="11">
    <source>
        <dbReference type="ARBA" id="ARBA00037772"/>
    </source>
</evidence>
<dbReference type="Proteomes" id="UP000001811">
    <property type="component" value="Unplaced"/>
</dbReference>
<evidence type="ECO:0000256" key="10">
    <source>
        <dbReference type="ARBA" id="ARBA00023136"/>
    </source>
</evidence>
<dbReference type="InterPro" id="IPR006012">
    <property type="entry name" value="Syntaxin/epimorphin_CS"/>
</dbReference>
<dbReference type="InterPro" id="IPR010989">
    <property type="entry name" value="SNARE"/>
</dbReference>
<dbReference type="GO" id="GO:0006906">
    <property type="term" value="P:vesicle fusion"/>
    <property type="evidence" value="ECO:0007669"/>
    <property type="project" value="TreeGrafter"/>
</dbReference>
<comment type="subunit">
    <text evidence="12">Interacts with GCC2. Interacts with BAIAP3; this interaction is increased in the presence of calcium.</text>
</comment>
<evidence type="ECO:0000256" key="2">
    <source>
        <dbReference type="ARBA" id="ARBA00009063"/>
    </source>
</evidence>
<proteinExistence type="inferred from homology"/>
<dbReference type="PANTHER" id="PTHR19957:SF83">
    <property type="entry name" value="SYNTAXIN-16"/>
    <property type="match status" value="1"/>
</dbReference>
<dbReference type="GO" id="GO:0048278">
    <property type="term" value="P:vesicle docking"/>
    <property type="evidence" value="ECO:0007669"/>
    <property type="project" value="TreeGrafter"/>
</dbReference>
<dbReference type="GeneTree" id="ENSGT01000000214440"/>
<dbReference type="SUPFAM" id="SSF47661">
    <property type="entry name" value="t-snare proteins"/>
    <property type="match status" value="1"/>
</dbReference>
<dbReference type="Gene3D" id="1.20.58.70">
    <property type="match status" value="1"/>
</dbReference>
<comment type="function">
    <text evidence="11">SNARE involved in vesicular transport from the late endosomes to the trans-Golgi network.</text>
</comment>
<feature type="region of interest" description="Disordered" evidence="14">
    <location>
        <begin position="274"/>
        <end position="308"/>
    </location>
</feature>
<dbReference type="SMART" id="SM00397">
    <property type="entry name" value="t_SNARE"/>
    <property type="match status" value="1"/>
</dbReference>
<dbReference type="GO" id="GO:0005829">
    <property type="term" value="C:cytosol"/>
    <property type="evidence" value="ECO:0007669"/>
    <property type="project" value="GOC"/>
</dbReference>
<keyword evidence="7" id="KW-1133">Transmembrane helix</keyword>
<evidence type="ECO:0000256" key="12">
    <source>
        <dbReference type="ARBA" id="ARBA00064026"/>
    </source>
</evidence>
<evidence type="ECO:0000256" key="5">
    <source>
        <dbReference type="ARBA" id="ARBA00022692"/>
    </source>
</evidence>
<dbReference type="GO" id="GO:0042147">
    <property type="term" value="P:retrograde transport, endosome to Golgi"/>
    <property type="evidence" value="ECO:0007669"/>
    <property type="project" value="Ensembl"/>
</dbReference>
<evidence type="ECO:0000313" key="16">
    <source>
        <dbReference type="Ensembl" id="ENSOCUP00000035376.1"/>
    </source>
</evidence>
<gene>
    <name evidence="16" type="primary">STX16</name>
</gene>
<evidence type="ECO:0000256" key="8">
    <source>
        <dbReference type="ARBA" id="ARBA00023034"/>
    </source>
</evidence>
<keyword evidence="4" id="KW-0597">Phosphoprotein</keyword>
<dbReference type="Bgee" id="ENSOCUG00000023365">
    <property type="expression patterns" value="Expressed in frontal cortex and 17 other cell types or tissues"/>
</dbReference>
<feature type="compositionally biased region" description="Basic and acidic residues" evidence="14">
    <location>
        <begin position="274"/>
        <end position="306"/>
    </location>
</feature>
<dbReference type="STRING" id="9986.ENSOCUP00000035376"/>
<evidence type="ECO:0000313" key="17">
    <source>
        <dbReference type="Proteomes" id="UP000001811"/>
    </source>
</evidence>
<dbReference type="PANTHER" id="PTHR19957">
    <property type="entry name" value="SYNTAXIN"/>
    <property type="match status" value="1"/>
</dbReference>
<organism evidence="16 17">
    <name type="scientific">Oryctolagus cuniculus</name>
    <name type="common">Rabbit</name>
    <dbReference type="NCBI Taxonomy" id="9986"/>
    <lineage>
        <taxon>Eukaryota</taxon>
        <taxon>Metazoa</taxon>
        <taxon>Chordata</taxon>
        <taxon>Craniata</taxon>
        <taxon>Vertebrata</taxon>
        <taxon>Euteleostomi</taxon>
        <taxon>Mammalia</taxon>
        <taxon>Eutheria</taxon>
        <taxon>Euarchontoglires</taxon>
        <taxon>Glires</taxon>
        <taxon>Lagomorpha</taxon>
        <taxon>Leporidae</taxon>
        <taxon>Oryctolagus</taxon>
    </lineage>
</organism>
<dbReference type="CDD" id="cd15845">
    <property type="entry name" value="SNARE_syntaxin16"/>
    <property type="match status" value="1"/>
</dbReference>
<dbReference type="GO" id="GO:0005802">
    <property type="term" value="C:trans-Golgi network"/>
    <property type="evidence" value="ECO:0007669"/>
    <property type="project" value="Ensembl"/>
</dbReference>
<dbReference type="InterPro" id="IPR000727">
    <property type="entry name" value="T_SNARE_dom"/>
</dbReference>
<evidence type="ECO:0000256" key="3">
    <source>
        <dbReference type="ARBA" id="ARBA00022448"/>
    </source>
</evidence>
<reference evidence="16" key="2">
    <citation type="submission" date="2025-08" db="UniProtKB">
        <authorList>
            <consortium name="Ensembl"/>
        </authorList>
    </citation>
    <scope>IDENTIFICATION</scope>
    <source>
        <strain evidence="16">Thorbecke</strain>
    </source>
</reference>
<keyword evidence="10" id="KW-0472">Membrane</keyword>
<protein>
    <recommendedName>
        <fullName evidence="13">Syntaxin-16</fullName>
    </recommendedName>
</protein>
<dbReference type="GO" id="GO:0031985">
    <property type="term" value="C:Golgi cisterna"/>
    <property type="evidence" value="ECO:0007669"/>
    <property type="project" value="Ensembl"/>
</dbReference>
<keyword evidence="17" id="KW-1185">Reference proteome</keyword>
<dbReference type="GO" id="GO:0031201">
    <property type="term" value="C:SNARE complex"/>
    <property type="evidence" value="ECO:0007669"/>
    <property type="project" value="Ensembl"/>
</dbReference>
<dbReference type="InterPro" id="IPR045242">
    <property type="entry name" value="Syntaxin"/>
</dbReference>
<evidence type="ECO:0000256" key="1">
    <source>
        <dbReference type="ARBA" id="ARBA00004409"/>
    </source>
</evidence>
<keyword evidence="8" id="KW-0333">Golgi apparatus</keyword>
<dbReference type="GO" id="GO:0019905">
    <property type="term" value="F:syntaxin binding"/>
    <property type="evidence" value="ECO:0007669"/>
    <property type="project" value="Ensembl"/>
</dbReference>
<evidence type="ECO:0000256" key="13">
    <source>
        <dbReference type="ARBA" id="ARBA00069803"/>
    </source>
</evidence>
<feature type="domain" description="T-SNARE coiled-coil homology" evidence="15">
    <location>
        <begin position="214"/>
        <end position="276"/>
    </location>
</feature>
<keyword evidence="3" id="KW-0813">Transport</keyword>
<comment type="similarity">
    <text evidence="2">Belongs to the syntaxin family.</text>
</comment>
<evidence type="ECO:0000259" key="15">
    <source>
        <dbReference type="PROSITE" id="PS50192"/>
    </source>
</evidence>
<name>A0A5F9CP08_RABIT</name>
<dbReference type="GO" id="GO:0006886">
    <property type="term" value="P:intracellular protein transport"/>
    <property type="evidence" value="ECO:0007669"/>
    <property type="project" value="InterPro"/>
</dbReference>
<reference evidence="16 17" key="1">
    <citation type="journal article" date="2011" name="Nature">
        <title>A high-resolution map of human evolutionary constraint using 29 mammals.</title>
        <authorList>
            <person name="Lindblad-Toh K."/>
            <person name="Garber M."/>
            <person name="Zuk O."/>
            <person name="Lin M.F."/>
            <person name="Parker B.J."/>
            <person name="Washietl S."/>
            <person name="Kheradpour P."/>
            <person name="Ernst J."/>
            <person name="Jordan G."/>
            <person name="Mauceli E."/>
            <person name="Ward L.D."/>
            <person name="Lowe C.B."/>
            <person name="Holloway A.K."/>
            <person name="Clamp M."/>
            <person name="Gnerre S."/>
            <person name="Alfoldi J."/>
            <person name="Beal K."/>
            <person name="Chang J."/>
            <person name="Clawson H."/>
            <person name="Cuff J."/>
            <person name="Di Palma F."/>
            <person name="Fitzgerald S."/>
            <person name="Flicek P."/>
            <person name="Guttman M."/>
            <person name="Hubisz M.J."/>
            <person name="Jaffe D.B."/>
            <person name="Jungreis I."/>
            <person name="Kent W.J."/>
            <person name="Kostka D."/>
            <person name="Lara M."/>
            <person name="Martins A.L."/>
            <person name="Massingham T."/>
            <person name="Moltke I."/>
            <person name="Raney B.J."/>
            <person name="Rasmussen M.D."/>
            <person name="Robinson J."/>
            <person name="Stark A."/>
            <person name="Vilella A.J."/>
            <person name="Wen J."/>
            <person name="Xie X."/>
            <person name="Zody M.C."/>
            <person name="Baldwin J."/>
            <person name="Bloom T."/>
            <person name="Chin C.W."/>
            <person name="Heiman D."/>
            <person name="Nicol R."/>
            <person name="Nusbaum C."/>
            <person name="Young S."/>
            <person name="Wilkinson J."/>
            <person name="Worley K.C."/>
            <person name="Kovar C.L."/>
            <person name="Muzny D.M."/>
            <person name="Gibbs R.A."/>
            <person name="Cree A."/>
            <person name="Dihn H.H."/>
            <person name="Fowler G."/>
            <person name="Jhangiani S."/>
            <person name="Joshi V."/>
            <person name="Lee S."/>
            <person name="Lewis L.R."/>
            <person name="Nazareth L.V."/>
            <person name="Okwuonu G."/>
            <person name="Santibanez J."/>
            <person name="Warren W.C."/>
            <person name="Mardis E.R."/>
            <person name="Weinstock G.M."/>
            <person name="Wilson R.K."/>
            <person name="Delehaunty K."/>
            <person name="Dooling D."/>
            <person name="Fronik C."/>
            <person name="Fulton L."/>
            <person name="Fulton B."/>
            <person name="Graves T."/>
            <person name="Minx P."/>
            <person name="Sodergren E."/>
            <person name="Birney E."/>
            <person name="Margulies E.H."/>
            <person name="Herrero J."/>
            <person name="Green E.D."/>
            <person name="Haussler D."/>
            <person name="Siepel A."/>
            <person name="Goldman N."/>
            <person name="Pollard K.S."/>
            <person name="Pedersen J.S."/>
            <person name="Lander E.S."/>
            <person name="Kellis M."/>
        </authorList>
    </citation>
    <scope>NUCLEOTIDE SEQUENCE [LARGE SCALE GENOMIC DNA]</scope>
    <source>
        <strain evidence="17">Thorbecke</strain>
    </source>
</reference>
<dbReference type="FunFam" id="1.20.58.70:FF:000002">
    <property type="entry name" value="syntaxin-16 isoform X2"/>
    <property type="match status" value="1"/>
</dbReference>
<sequence length="361" mass="41177">MATRRLTDAFLLLRNNSIQNRQLLAEQELDELADDRMALVSGISLDPEAAIGVTKRSPPKWVDSVDEIQYDVGRIKQKMKELASLHDKHLNRPTLDDSSAEEHAIEITAQEITQLFHRCQRAVQALPSRARRACSEQEGRLLRNVVASLAQALQELSTSFRHAQSGYLKRMKNREERSQHFFDTSVPLMDDGEDNTLYDRGFTDDQLVLVEQNTLMVEEREREIRQIVQSISDLNEIFRDLGAMIVEQGTVLDRIDYNVEQSCIKTEDGLKQLHKGDRGSSRWTRRLTEESRSSREAGDLGRETRGRQQLPALRPPCLSVWHFYSRGVVGGTPHFSRGVVGGTPHFCSRQSSIKRRIGRCL</sequence>
<dbReference type="GO" id="GO:0048471">
    <property type="term" value="C:perinuclear region of cytoplasm"/>
    <property type="evidence" value="ECO:0007669"/>
    <property type="project" value="Ensembl"/>
</dbReference>
<dbReference type="GO" id="GO:0005484">
    <property type="term" value="F:SNAP receptor activity"/>
    <property type="evidence" value="ECO:0007669"/>
    <property type="project" value="Ensembl"/>
</dbReference>
<dbReference type="GO" id="GO:0000139">
    <property type="term" value="C:Golgi membrane"/>
    <property type="evidence" value="ECO:0007669"/>
    <property type="project" value="UniProtKB-SubCell"/>
</dbReference>
<dbReference type="GO" id="GO:0032456">
    <property type="term" value="P:endocytic recycling"/>
    <property type="evidence" value="ECO:0007669"/>
    <property type="project" value="Ensembl"/>
</dbReference>
<evidence type="ECO:0000256" key="9">
    <source>
        <dbReference type="ARBA" id="ARBA00023054"/>
    </source>
</evidence>
<reference evidence="16" key="3">
    <citation type="submission" date="2025-09" db="UniProtKB">
        <authorList>
            <consortium name="Ensembl"/>
        </authorList>
    </citation>
    <scope>IDENTIFICATION</scope>
    <source>
        <strain evidence="16">Thorbecke</strain>
    </source>
</reference>
<keyword evidence="6" id="KW-0653">Protein transport</keyword>